<protein>
    <submittedName>
        <fullName evidence="2">Uncharacterized protein</fullName>
    </submittedName>
</protein>
<comment type="caution">
    <text evidence="2">The sequence shown here is derived from an EMBL/GenBank/DDBJ whole genome shotgun (WGS) entry which is preliminary data.</text>
</comment>
<evidence type="ECO:0000313" key="2">
    <source>
        <dbReference type="EMBL" id="KAF9486091.1"/>
    </source>
</evidence>
<gene>
    <name evidence="2" type="ORF">BDN70DRAFT_235578</name>
</gene>
<evidence type="ECO:0000256" key="1">
    <source>
        <dbReference type="SAM" id="Phobius"/>
    </source>
</evidence>
<keyword evidence="1" id="KW-0812">Transmembrane</keyword>
<dbReference type="Proteomes" id="UP000807469">
    <property type="component" value="Unassembled WGS sequence"/>
</dbReference>
<keyword evidence="1" id="KW-1133">Transmembrane helix</keyword>
<dbReference type="EMBL" id="MU155131">
    <property type="protein sequence ID" value="KAF9486091.1"/>
    <property type="molecule type" value="Genomic_DNA"/>
</dbReference>
<proteinExistence type="predicted"/>
<organism evidence="2 3">
    <name type="scientific">Pholiota conissans</name>
    <dbReference type="NCBI Taxonomy" id="109636"/>
    <lineage>
        <taxon>Eukaryota</taxon>
        <taxon>Fungi</taxon>
        <taxon>Dikarya</taxon>
        <taxon>Basidiomycota</taxon>
        <taxon>Agaricomycotina</taxon>
        <taxon>Agaricomycetes</taxon>
        <taxon>Agaricomycetidae</taxon>
        <taxon>Agaricales</taxon>
        <taxon>Agaricineae</taxon>
        <taxon>Strophariaceae</taxon>
        <taxon>Pholiota</taxon>
    </lineage>
</organism>
<keyword evidence="3" id="KW-1185">Reference proteome</keyword>
<dbReference type="AlphaFoldDB" id="A0A9P5ZHS2"/>
<reference evidence="2" key="1">
    <citation type="submission" date="2020-11" db="EMBL/GenBank/DDBJ databases">
        <authorList>
            <consortium name="DOE Joint Genome Institute"/>
            <person name="Ahrendt S."/>
            <person name="Riley R."/>
            <person name="Andreopoulos W."/>
            <person name="Labutti K."/>
            <person name="Pangilinan J."/>
            <person name="Ruiz-Duenas F.J."/>
            <person name="Barrasa J.M."/>
            <person name="Sanchez-Garcia M."/>
            <person name="Camarero S."/>
            <person name="Miyauchi S."/>
            <person name="Serrano A."/>
            <person name="Linde D."/>
            <person name="Babiker R."/>
            <person name="Drula E."/>
            <person name="Ayuso-Fernandez I."/>
            <person name="Pacheco R."/>
            <person name="Padilla G."/>
            <person name="Ferreira P."/>
            <person name="Barriuso J."/>
            <person name="Kellner H."/>
            <person name="Castanera R."/>
            <person name="Alfaro M."/>
            <person name="Ramirez L."/>
            <person name="Pisabarro A.G."/>
            <person name="Kuo A."/>
            <person name="Tritt A."/>
            <person name="Lipzen A."/>
            <person name="He G."/>
            <person name="Yan M."/>
            <person name="Ng V."/>
            <person name="Cullen D."/>
            <person name="Martin F."/>
            <person name="Rosso M.-N."/>
            <person name="Henrissat B."/>
            <person name="Hibbett D."/>
            <person name="Martinez A.T."/>
            <person name="Grigoriev I.V."/>
        </authorList>
    </citation>
    <scope>NUCLEOTIDE SEQUENCE</scope>
    <source>
        <strain evidence="2">CIRM-BRFM 674</strain>
    </source>
</reference>
<accession>A0A9P5ZHS2</accession>
<feature type="transmembrane region" description="Helical" evidence="1">
    <location>
        <begin position="28"/>
        <end position="48"/>
    </location>
</feature>
<name>A0A9P5ZHS2_9AGAR</name>
<keyword evidence="1" id="KW-0472">Membrane</keyword>
<sequence length="77" mass="8665">MVVFLPIAPSVYLLYLILCLVRRLYHHLAQFVTVFDLFFLSLFAPPPYHCLMKSTAPRSCLSIPSVISMCCLPASTS</sequence>
<feature type="transmembrane region" description="Helical" evidence="1">
    <location>
        <begin position="6"/>
        <end position="21"/>
    </location>
</feature>
<evidence type="ECO:0000313" key="3">
    <source>
        <dbReference type="Proteomes" id="UP000807469"/>
    </source>
</evidence>